<dbReference type="SUPFAM" id="SSF51182">
    <property type="entry name" value="RmlC-like cupins"/>
    <property type="match status" value="1"/>
</dbReference>
<dbReference type="GO" id="GO:0005975">
    <property type="term" value="P:carbohydrate metabolic process"/>
    <property type="evidence" value="ECO:0007669"/>
    <property type="project" value="InterPro"/>
</dbReference>
<keyword evidence="2 3" id="KW-0862">Zinc</keyword>
<evidence type="ECO:0000256" key="4">
    <source>
        <dbReference type="PIRSR" id="PIRSR036894-2"/>
    </source>
</evidence>
<reference evidence="6 7" key="1">
    <citation type="journal article" date="2015" name="MBio">
        <title>Genome-Resolved Metagenomic Analysis Reveals Roles for Candidate Phyla and Other Microbial Community Members in Biogeochemical Transformations in Oil Reservoirs.</title>
        <authorList>
            <person name="Hu P."/>
            <person name="Tom L."/>
            <person name="Singh A."/>
            <person name="Thomas B.C."/>
            <person name="Baker B.J."/>
            <person name="Piceno Y.M."/>
            <person name="Andersen G.L."/>
            <person name="Banfield J.F."/>
        </authorList>
    </citation>
    <scope>NUCLEOTIDE SEQUENCE [LARGE SCALE GENOMIC DNA]</scope>
    <source>
        <strain evidence="6">46_26</strain>
    </source>
</reference>
<evidence type="ECO:0000256" key="3">
    <source>
        <dbReference type="PIRSR" id="PIRSR036894-1"/>
    </source>
</evidence>
<feature type="binding site" evidence="3">
    <location>
        <position position="153"/>
    </location>
    <ligand>
        <name>Zn(2+)</name>
        <dbReference type="ChEBI" id="CHEBI:29105"/>
    </ligand>
</feature>
<dbReference type="CDD" id="cd07010">
    <property type="entry name" value="cupin_PMI_type_I_N_bac"/>
    <property type="match status" value="1"/>
</dbReference>
<dbReference type="InterPro" id="IPR051804">
    <property type="entry name" value="Carb_Metab_Reg_Kinase/Isom"/>
</dbReference>
<dbReference type="PIRSF" id="PIRSF036894">
    <property type="entry name" value="PMI_Firm_short"/>
    <property type="match status" value="1"/>
</dbReference>
<dbReference type="InterPro" id="IPR014710">
    <property type="entry name" value="RmlC-like_jellyroll"/>
</dbReference>
<dbReference type="InterPro" id="IPR011051">
    <property type="entry name" value="RmlC_Cupin_sf"/>
</dbReference>
<dbReference type="AlphaFoldDB" id="A0A101EQ48"/>
<comment type="cofactor">
    <cofactor evidence="3">
        <name>Zn(2+)</name>
        <dbReference type="ChEBI" id="CHEBI:29105"/>
    </cofactor>
    <text evidence="3">Binds 1 zinc ion per subunit.</text>
</comment>
<evidence type="ECO:0000259" key="5">
    <source>
        <dbReference type="Pfam" id="PF20511"/>
    </source>
</evidence>
<evidence type="ECO:0000256" key="1">
    <source>
        <dbReference type="ARBA" id="ARBA00022723"/>
    </source>
</evidence>
<dbReference type="PANTHER" id="PTHR42742">
    <property type="entry name" value="TRANSCRIPTIONAL REPRESSOR MPRA"/>
    <property type="match status" value="1"/>
</dbReference>
<dbReference type="InterPro" id="IPR046457">
    <property type="entry name" value="PMI_typeI_cat"/>
</dbReference>
<evidence type="ECO:0000313" key="6">
    <source>
        <dbReference type="EMBL" id="KUK22730.1"/>
    </source>
</evidence>
<sequence>MTIKVFPKLRKQIWGSYRLGEMFGSNEKIGEVWLLSGHPLFITEAEGGLDLNEDMEKLIGKKLPRFPLLVKLISAEDWLSVQVHPNDDEAQELENEPWGKTEAWYFVEKGQIAIGEDPEKVKRALEDNSWDEALKKVEIEPGTFVFLPAGTVHALGPGGLLVEVQQASDLTYRVYDWGRGRELHIEKAFKVMKERKVEDLIVENFENFECEYFRIEKLERGKLEGFCAIVILENGVLDNRQVSPFETFIVPKGEKAELQATALVMRIRNFFEQWGDKK</sequence>
<dbReference type="Gene3D" id="2.60.120.10">
    <property type="entry name" value="Jelly Rolls"/>
    <property type="match status" value="1"/>
</dbReference>
<feature type="domain" description="Phosphomannose isomerase type I catalytic" evidence="5">
    <location>
        <begin position="52"/>
        <end position="95"/>
    </location>
</feature>
<evidence type="ECO:0000256" key="2">
    <source>
        <dbReference type="ARBA" id="ARBA00022833"/>
    </source>
</evidence>
<feature type="binding site" evidence="3">
    <location>
        <position position="102"/>
    </location>
    <ligand>
        <name>Zn(2+)</name>
        <dbReference type="ChEBI" id="CHEBI:29105"/>
    </ligand>
</feature>
<dbReference type="PATRIC" id="fig|93930.3.peg.183"/>
<dbReference type="Proteomes" id="UP000058636">
    <property type="component" value="Unassembled WGS sequence"/>
</dbReference>
<evidence type="ECO:0000313" key="7">
    <source>
        <dbReference type="Proteomes" id="UP000058636"/>
    </source>
</evidence>
<dbReference type="FunFam" id="2.60.120.10:FF:000278">
    <property type="entry name" value="Mannose-6-phosphate isomerase"/>
    <property type="match status" value="1"/>
</dbReference>
<protein>
    <submittedName>
        <fullName evidence="6">Mannose-6-phosphate isomerase type I</fullName>
    </submittedName>
</protein>
<keyword evidence="6" id="KW-0413">Isomerase</keyword>
<dbReference type="GO" id="GO:0008270">
    <property type="term" value="F:zinc ion binding"/>
    <property type="evidence" value="ECO:0007669"/>
    <property type="project" value="InterPro"/>
</dbReference>
<comment type="caution">
    <text evidence="6">The sequence shown here is derived from an EMBL/GenBank/DDBJ whole genome shotgun (WGS) entry which is preliminary data.</text>
</comment>
<feature type="active site" evidence="4">
    <location>
        <position position="173"/>
    </location>
</feature>
<feature type="binding site" evidence="3">
    <location>
        <position position="84"/>
    </location>
    <ligand>
        <name>Zn(2+)</name>
        <dbReference type="ChEBI" id="CHEBI:29105"/>
    </ligand>
</feature>
<keyword evidence="1 3" id="KW-0479">Metal-binding</keyword>
<dbReference type="EMBL" id="LGFG01000102">
    <property type="protein sequence ID" value="KUK22730.1"/>
    <property type="molecule type" value="Genomic_DNA"/>
</dbReference>
<accession>A0A101EQ48</accession>
<dbReference type="PANTHER" id="PTHR42742:SF3">
    <property type="entry name" value="FRUCTOKINASE"/>
    <property type="match status" value="1"/>
</dbReference>
<dbReference type="GO" id="GO:0004476">
    <property type="term" value="F:mannose-6-phosphate isomerase activity"/>
    <property type="evidence" value="ECO:0007669"/>
    <property type="project" value="InterPro"/>
</dbReference>
<dbReference type="InterPro" id="IPR014628">
    <property type="entry name" value="Man6P_isomerase_Firm_short"/>
</dbReference>
<organism evidence="6 7">
    <name type="scientific">Thermotoga petrophila</name>
    <dbReference type="NCBI Taxonomy" id="93929"/>
    <lineage>
        <taxon>Bacteria</taxon>
        <taxon>Thermotogati</taxon>
        <taxon>Thermotogota</taxon>
        <taxon>Thermotogae</taxon>
        <taxon>Thermotogales</taxon>
        <taxon>Thermotogaceae</taxon>
        <taxon>Thermotoga</taxon>
    </lineage>
</organism>
<dbReference type="Pfam" id="PF20511">
    <property type="entry name" value="PMI_typeI_cat"/>
    <property type="match status" value="1"/>
</dbReference>
<gene>
    <name evidence="6" type="ORF">XD57_1172</name>
</gene>
<name>A0A101EQ48_9THEM</name>
<proteinExistence type="predicted"/>